<evidence type="ECO:0000259" key="5">
    <source>
        <dbReference type="PROSITE" id="PS51464"/>
    </source>
</evidence>
<dbReference type="PROSITE" id="PS51071">
    <property type="entry name" value="HTH_RPIR"/>
    <property type="match status" value="1"/>
</dbReference>
<dbReference type="PANTHER" id="PTHR30514:SF18">
    <property type="entry name" value="RPIR-FAMILY TRANSCRIPTIONAL REGULATOR"/>
    <property type="match status" value="1"/>
</dbReference>
<name>A0A2M9F0T4_9BACL</name>
<keyword evidence="2" id="KW-0238">DNA-binding</keyword>
<dbReference type="InterPro" id="IPR009057">
    <property type="entry name" value="Homeodomain-like_sf"/>
</dbReference>
<accession>A0A2M9F0T4</accession>
<feature type="domain" description="HTH rpiR-type" evidence="4">
    <location>
        <begin position="4"/>
        <end position="80"/>
    </location>
</feature>
<dbReference type="InterPro" id="IPR046348">
    <property type="entry name" value="SIS_dom_sf"/>
</dbReference>
<dbReference type="PANTHER" id="PTHR30514">
    <property type="entry name" value="GLUCOKINASE"/>
    <property type="match status" value="1"/>
</dbReference>
<dbReference type="InterPro" id="IPR000281">
    <property type="entry name" value="HTH_RpiR"/>
</dbReference>
<sequence length="288" mass="32501">MIKNEWVSKIEEQFASLSKSQQRVAKIVLDDPQYISLHSATEVGKRAETSETTVIRFCYAIGMSGYTELQNAIMSSLVASRPLSSLGAYMASKEPYIEKDHVAAEMMWEFGQQISELGQSVDKELFAQASQALHNAKQIILVGEGASYIAAQWFGFTLSMLRPQVRVATKDTTTLIQLYQQVEPGMVVVLISLHRYYQESLEVTQHLKSLGAQVLAITDSKVAPATRFADYCFTLTGQQQSTIDLIPGILAFLNTLAAGMMKQDMPYYKQQREQYEQMHLQYLQKRWS</sequence>
<gene>
    <name evidence="6" type="ORF">CQS04_07950</name>
</gene>
<comment type="caution">
    <text evidence="6">The sequence shown here is derived from an EMBL/GenBank/DDBJ whole genome shotgun (WGS) entry which is preliminary data.</text>
</comment>
<keyword evidence="1" id="KW-0805">Transcription regulation</keyword>
<dbReference type="SUPFAM" id="SSF46689">
    <property type="entry name" value="Homeodomain-like"/>
    <property type="match status" value="1"/>
</dbReference>
<dbReference type="Pfam" id="PF01418">
    <property type="entry name" value="HTH_6"/>
    <property type="match status" value="1"/>
</dbReference>
<evidence type="ECO:0000256" key="1">
    <source>
        <dbReference type="ARBA" id="ARBA00023015"/>
    </source>
</evidence>
<feature type="domain" description="SIS" evidence="5">
    <location>
        <begin position="129"/>
        <end position="266"/>
    </location>
</feature>
<evidence type="ECO:0000256" key="2">
    <source>
        <dbReference type="ARBA" id="ARBA00023125"/>
    </source>
</evidence>
<dbReference type="InterPro" id="IPR001347">
    <property type="entry name" value="SIS_dom"/>
</dbReference>
<organism evidence="6 7">
    <name type="scientific">Chryseomicrobium excrementi</name>
    <dbReference type="NCBI Taxonomy" id="2041346"/>
    <lineage>
        <taxon>Bacteria</taxon>
        <taxon>Bacillati</taxon>
        <taxon>Bacillota</taxon>
        <taxon>Bacilli</taxon>
        <taxon>Bacillales</taxon>
        <taxon>Caryophanaceae</taxon>
        <taxon>Chryseomicrobium</taxon>
    </lineage>
</organism>
<dbReference type="Pfam" id="PF01380">
    <property type="entry name" value="SIS"/>
    <property type="match status" value="1"/>
</dbReference>
<dbReference type="Gene3D" id="3.40.50.10490">
    <property type="entry name" value="Glucose-6-phosphate isomerase like protein, domain 1"/>
    <property type="match status" value="1"/>
</dbReference>
<reference evidence="6 7" key="1">
    <citation type="submission" date="2017-10" db="EMBL/GenBank/DDBJ databases">
        <title>Draft genome of Chryseomicrobium casticus sp. nov.</title>
        <authorList>
            <person name="Chakraborty R."/>
            <person name="Saha T."/>
        </authorList>
    </citation>
    <scope>NUCLEOTIDE SEQUENCE [LARGE SCALE GENOMIC DNA]</scope>
    <source>
        <strain evidence="6 7">ET03</strain>
    </source>
</reference>
<dbReference type="GO" id="GO:0003700">
    <property type="term" value="F:DNA-binding transcription factor activity"/>
    <property type="evidence" value="ECO:0007669"/>
    <property type="project" value="InterPro"/>
</dbReference>
<dbReference type="PROSITE" id="PS51464">
    <property type="entry name" value="SIS"/>
    <property type="match status" value="1"/>
</dbReference>
<evidence type="ECO:0000313" key="6">
    <source>
        <dbReference type="EMBL" id="PJK17074.1"/>
    </source>
</evidence>
<dbReference type="OrthoDB" id="2930at2"/>
<protein>
    <submittedName>
        <fullName evidence="6">Transcriptional regulator</fullName>
    </submittedName>
</protein>
<dbReference type="RefSeq" id="WP_100353620.1">
    <property type="nucleotide sequence ID" value="NZ_PCGR01000002.1"/>
</dbReference>
<dbReference type="GO" id="GO:1901135">
    <property type="term" value="P:carbohydrate derivative metabolic process"/>
    <property type="evidence" value="ECO:0007669"/>
    <property type="project" value="InterPro"/>
</dbReference>
<evidence type="ECO:0000313" key="7">
    <source>
        <dbReference type="Proteomes" id="UP000228680"/>
    </source>
</evidence>
<dbReference type="Gene3D" id="1.10.10.10">
    <property type="entry name" value="Winged helix-like DNA-binding domain superfamily/Winged helix DNA-binding domain"/>
    <property type="match status" value="1"/>
</dbReference>
<dbReference type="InterPro" id="IPR035472">
    <property type="entry name" value="RpiR-like_SIS"/>
</dbReference>
<dbReference type="CDD" id="cd05013">
    <property type="entry name" value="SIS_RpiR"/>
    <property type="match status" value="1"/>
</dbReference>
<dbReference type="GO" id="GO:0097367">
    <property type="term" value="F:carbohydrate derivative binding"/>
    <property type="evidence" value="ECO:0007669"/>
    <property type="project" value="InterPro"/>
</dbReference>
<dbReference type="EMBL" id="PCGR01000002">
    <property type="protein sequence ID" value="PJK17074.1"/>
    <property type="molecule type" value="Genomic_DNA"/>
</dbReference>
<evidence type="ECO:0000256" key="3">
    <source>
        <dbReference type="ARBA" id="ARBA00023163"/>
    </source>
</evidence>
<dbReference type="AlphaFoldDB" id="A0A2M9F0T4"/>
<evidence type="ECO:0000259" key="4">
    <source>
        <dbReference type="PROSITE" id="PS51071"/>
    </source>
</evidence>
<proteinExistence type="predicted"/>
<dbReference type="Proteomes" id="UP000228680">
    <property type="component" value="Unassembled WGS sequence"/>
</dbReference>
<dbReference type="InterPro" id="IPR047640">
    <property type="entry name" value="RpiR-like"/>
</dbReference>
<dbReference type="GO" id="GO:0003677">
    <property type="term" value="F:DNA binding"/>
    <property type="evidence" value="ECO:0007669"/>
    <property type="project" value="UniProtKB-KW"/>
</dbReference>
<keyword evidence="3" id="KW-0804">Transcription</keyword>
<dbReference type="SUPFAM" id="SSF53697">
    <property type="entry name" value="SIS domain"/>
    <property type="match status" value="1"/>
</dbReference>
<dbReference type="InterPro" id="IPR036388">
    <property type="entry name" value="WH-like_DNA-bd_sf"/>
</dbReference>
<keyword evidence="7" id="KW-1185">Reference proteome</keyword>